<dbReference type="InterPro" id="IPR003599">
    <property type="entry name" value="Ig_sub"/>
</dbReference>
<evidence type="ECO:0000256" key="9">
    <source>
        <dbReference type="ARBA" id="ARBA00023157"/>
    </source>
</evidence>
<dbReference type="Gene3D" id="3.80.10.10">
    <property type="entry name" value="Ribonuclease Inhibitor"/>
    <property type="match status" value="1"/>
</dbReference>
<gene>
    <name evidence="16" type="ORF">DBV15_04730</name>
</gene>
<feature type="transmembrane region" description="Helical" evidence="12">
    <location>
        <begin position="855"/>
        <end position="875"/>
    </location>
</feature>
<evidence type="ECO:0000256" key="6">
    <source>
        <dbReference type="ARBA" id="ARBA00022737"/>
    </source>
</evidence>
<evidence type="ECO:0000256" key="4">
    <source>
        <dbReference type="ARBA" id="ARBA00022692"/>
    </source>
</evidence>
<evidence type="ECO:0000256" key="1">
    <source>
        <dbReference type="ARBA" id="ARBA00004370"/>
    </source>
</evidence>
<dbReference type="Pfam" id="PF13855">
    <property type="entry name" value="LRR_8"/>
    <property type="match status" value="1"/>
</dbReference>
<dbReference type="InterPro" id="IPR057244">
    <property type="entry name" value="GAIN_B"/>
</dbReference>
<keyword evidence="10 16" id="KW-0675">Receptor</keyword>
<dbReference type="InterPro" id="IPR051963">
    <property type="entry name" value="Adhesion_GPCR_A"/>
</dbReference>
<keyword evidence="9" id="KW-1015">Disulfide bond</keyword>
<dbReference type="InterPro" id="IPR003591">
    <property type="entry name" value="Leu-rich_rpt_typical-subtyp"/>
</dbReference>
<evidence type="ECO:0000259" key="15">
    <source>
        <dbReference type="PROSITE" id="PS50835"/>
    </source>
</evidence>
<feature type="region of interest" description="Disordered" evidence="11">
    <location>
        <begin position="1180"/>
        <end position="1213"/>
    </location>
</feature>
<dbReference type="SUPFAM" id="SSF111418">
    <property type="entry name" value="Hormone receptor domain"/>
    <property type="match status" value="1"/>
</dbReference>
<evidence type="ECO:0000256" key="5">
    <source>
        <dbReference type="ARBA" id="ARBA00022729"/>
    </source>
</evidence>
<name>A0A4S2L1Q8_9HYME</name>
<dbReference type="EMBL" id="QBLH01000376">
    <property type="protein sequence ID" value="TGZ56046.1"/>
    <property type="molecule type" value="Genomic_DNA"/>
</dbReference>
<feature type="transmembrane region" description="Helical" evidence="12">
    <location>
        <begin position="981"/>
        <end position="999"/>
    </location>
</feature>
<dbReference type="GO" id="GO:0005886">
    <property type="term" value="C:plasma membrane"/>
    <property type="evidence" value="ECO:0007669"/>
    <property type="project" value="TreeGrafter"/>
</dbReference>
<dbReference type="InterPro" id="IPR001879">
    <property type="entry name" value="GPCR_2_extracellular_dom"/>
</dbReference>
<sequence length="1759" mass="196426">MANSETLGIVEYLERINGHFPLIMKASLLFAILLPTWASAVVCPQHCSCKSVGAQAEWLRLKCGDDLAEIKDVDVNKVSVELIQLDLSKNVIHVIQADAFANLTNLRRLDLSKNNITSVGEDCFNGLENLERLDLSQNQISTIDSYAFKKLSNLKRLDLSGNKIATLAPSLFHDLLALDRLRLNGNSLTTLKEGTFHGLKMLKQLDLSNNPWKCDCDLYWFSNWIYNSSIKLNPTPKCASPIVAKGQSLKKLRFLEDLQCQWISPAIEIRPVQNQVVFAGDSITLKCRAPSITVDKSAKLNWLWYPNVTAEIVDLNAYKDPRKNLPNIKVDNRYLSDSGIVDSALSIVPIKEEHNGQWNCLLVSVNGNKSKAISVIVISEHTRYCPLAVTRNNKGIYTWPRTIVGWKAELPCEGSRLSGLMQAPLKAFYHCNTSGQWEHLNTESCPYISHTTKILEQFSKVNLSLTKSSLLETAKRFKNYTGNGSVKLTDPVEVQFIVRTIENYLSFLIDEKELGIMLVDIVNSMMKLPKEMLKRAEINFKACTRLIKAIEHIIEFTPSIQSHKKYMALEEFRVKRDSFGGLTCTWYTNIAANTDSDARFLHCTTINRTTPINTKDKAIEASIQLPASLLHHGAQDGVRAQQLMISMYSDSRFFPKTIANNSMDISTCIVGSKLIGTSTRNLSEPVYVMLKAPLYHYNGKRPRPVVWDETLNNVGGWTSDGCHLTNLLNNLIVFHCDRLGYYGLLQEVSHLDMDGNSLHGAKFKYSHPAIYIGSFVTITCLMIMSVTYIISYTSITMPKKAKHSVINTWFAMALLAFLYSIGIQQTEHIEICQGVGLDVIPDDELPDQPIPKPLLGLYLVGWGVALIICGISGAINLREYAGYSHCFLTSGPALAALFIPSGILIGYLLIFLLLIRRAIQNVDTNTQLSEGTQATENMDLELLEPNANPSGDRNSMRSTQTVSSDIEDPEHSQFTQWKGQVIMLLLYLMSWGGAVAVTIKPFDSMPFEETVFGVAYAITTSSLGVFVLFFYGIARNDVRSQWLKMRCWLEKRKNRCCRTRSVCDANVAIPTQPLVQNFVPPLSNSQVTQAISDTNSVASSRNTNQSQQIYNSSKLADLAVNRESMPAVSVNTKAANLIVMHRHQYRSNNSVTTYTEPSSACVEMFYNPHQSGVARKFFKKQRRHATAKKNNLGPRKQGDGGATSDGGSCISIPRPTAKINNSLERSILSSSAKVNNTNIHVELNPINDIKNVNILSDSGGSISEERNIPIRFVIGQENLMHSIKKINNSAQQDSPHVNVVMSNMTRETSQSRRMAHDSDADVSKTDEERHLRNVSQQCSLEYSSEMDTVTQMTSERSDHNLPEICENMETTQEERFSRCPSVDEVEVIAEEECASRDVGRLYLSNSMYCLPLEHEKPLMNSYCNSLNDIASLMSTKYREYSKPSLIDVQSTTSSNLCGQEVPESRESFDRSERSLFEINSLTSDNPCTLTPPHAETPYACSLSNIYCTSDKSLEENYSREESQLPNVILDHNVFNAPESKNLLLEKNFNSLADIPSISRSSSRDINNLNLIDEMNACAEPAKSIVRGEIRPASEPPLRSAIRVGHLEVAVIKMNRRDHGIAGMNHGADSGREERYRVSHLLAACPHLLDRARRTQVTPPPPSFLVQRSTLKDLSVSSASRALQKSAWVFITSNSILVFMSFWLFCNFSMAVIGSAIKFLISFCAARTVTLDTLYAASPVRIPAPTCFSNSTQLDKLGNF</sequence>
<evidence type="ECO:0000256" key="12">
    <source>
        <dbReference type="SAM" id="Phobius"/>
    </source>
</evidence>
<dbReference type="InterPro" id="IPR032675">
    <property type="entry name" value="LRR_dom_sf"/>
</dbReference>
<dbReference type="PROSITE" id="PS50227">
    <property type="entry name" value="G_PROTEIN_RECEP_F2_3"/>
    <property type="match status" value="1"/>
</dbReference>
<keyword evidence="5" id="KW-0732">Signal</keyword>
<keyword evidence="4 12" id="KW-0812">Transmembrane</keyword>
<keyword evidence="8 12" id="KW-0472">Membrane</keyword>
<dbReference type="Gene3D" id="2.60.220.50">
    <property type="match status" value="1"/>
</dbReference>
<feature type="compositionally biased region" description="Polar residues" evidence="11">
    <location>
        <begin position="947"/>
        <end position="964"/>
    </location>
</feature>
<feature type="domain" description="GAIN-B" evidence="13">
    <location>
        <begin position="599"/>
        <end position="752"/>
    </location>
</feature>
<dbReference type="GO" id="GO:0007166">
    <property type="term" value="P:cell surface receptor signaling pathway"/>
    <property type="evidence" value="ECO:0007669"/>
    <property type="project" value="TreeGrafter"/>
</dbReference>
<dbReference type="InterPro" id="IPR001611">
    <property type="entry name" value="Leu-rich_rpt"/>
</dbReference>
<comment type="caution">
    <text evidence="16">The sequence shown here is derived from an EMBL/GenBank/DDBJ whole genome shotgun (WGS) entry which is preliminary data.</text>
</comment>
<feature type="region of interest" description="Disordered" evidence="11">
    <location>
        <begin position="943"/>
        <end position="965"/>
    </location>
</feature>
<feature type="domain" description="G-protein coupled receptors family 2 profile 1" evidence="14">
    <location>
        <begin position="359"/>
        <end position="449"/>
    </location>
</feature>
<dbReference type="SMART" id="SM00365">
    <property type="entry name" value="LRR_SD22"/>
    <property type="match status" value="3"/>
</dbReference>
<dbReference type="PANTHER" id="PTHR45930">
    <property type="entry name" value="G-PROTEIN COUPLED RECEPTOR 124-LIKE PROTEIN"/>
    <property type="match status" value="1"/>
</dbReference>
<dbReference type="InterPro" id="IPR000483">
    <property type="entry name" value="Cys-rich_flank_reg_C"/>
</dbReference>
<dbReference type="InterPro" id="IPR000203">
    <property type="entry name" value="GPS"/>
</dbReference>
<keyword evidence="3" id="KW-0433">Leucine-rich repeat</keyword>
<evidence type="ECO:0000256" key="2">
    <source>
        <dbReference type="ARBA" id="ARBA00007343"/>
    </source>
</evidence>
<dbReference type="InterPro" id="IPR058808">
    <property type="entry name" value="GAIN_ADGRA2/3"/>
</dbReference>
<keyword evidence="17" id="KW-1185">Reference proteome</keyword>
<feature type="domain" description="Ig-like" evidence="15">
    <location>
        <begin position="265"/>
        <end position="374"/>
    </location>
</feature>
<keyword evidence="7 12" id="KW-1133">Transmembrane helix</keyword>
<organism evidence="16 17">
    <name type="scientific">Temnothorax longispinosus</name>
    <dbReference type="NCBI Taxonomy" id="300112"/>
    <lineage>
        <taxon>Eukaryota</taxon>
        <taxon>Metazoa</taxon>
        <taxon>Ecdysozoa</taxon>
        <taxon>Arthropoda</taxon>
        <taxon>Hexapoda</taxon>
        <taxon>Insecta</taxon>
        <taxon>Pterygota</taxon>
        <taxon>Neoptera</taxon>
        <taxon>Endopterygota</taxon>
        <taxon>Hymenoptera</taxon>
        <taxon>Apocrita</taxon>
        <taxon>Aculeata</taxon>
        <taxon>Formicoidea</taxon>
        <taxon>Formicidae</taxon>
        <taxon>Myrmicinae</taxon>
        <taxon>Temnothorax</taxon>
    </lineage>
</organism>
<comment type="similarity">
    <text evidence="2">Belongs to the G-protein coupled receptor 2 family. Adhesion G-protein coupled receptor (ADGR) subfamily.</text>
</comment>
<evidence type="ECO:0000259" key="14">
    <source>
        <dbReference type="PROSITE" id="PS50227"/>
    </source>
</evidence>
<accession>A0A4S2L1Q8</accession>
<reference evidence="16 17" key="1">
    <citation type="journal article" date="2019" name="Philos. Trans. R. Soc. Lond., B, Biol. Sci.">
        <title>Ant behaviour and brain gene expression of defending hosts depend on the ecological success of the intruding social parasite.</title>
        <authorList>
            <person name="Kaur R."/>
            <person name="Stoldt M."/>
            <person name="Jongepier E."/>
            <person name="Feldmeyer B."/>
            <person name="Menzel F."/>
            <person name="Bornberg-Bauer E."/>
            <person name="Foitzik S."/>
        </authorList>
    </citation>
    <scope>NUCLEOTIDE SEQUENCE [LARGE SCALE GENOMIC DNA]</scope>
    <source>
        <tissue evidence="16">Whole body</tissue>
    </source>
</reference>
<evidence type="ECO:0000256" key="3">
    <source>
        <dbReference type="ARBA" id="ARBA00022614"/>
    </source>
</evidence>
<dbReference type="SMART" id="SM00369">
    <property type="entry name" value="LRR_TYP"/>
    <property type="match status" value="5"/>
</dbReference>
<comment type="subcellular location">
    <subcellularLocation>
        <location evidence="1">Membrane</location>
    </subcellularLocation>
</comment>
<evidence type="ECO:0000256" key="7">
    <source>
        <dbReference type="ARBA" id="ARBA00022989"/>
    </source>
</evidence>
<dbReference type="SMART" id="SM00082">
    <property type="entry name" value="LRRCT"/>
    <property type="match status" value="1"/>
</dbReference>
<feature type="transmembrane region" description="Helical" evidence="12">
    <location>
        <begin position="895"/>
        <end position="915"/>
    </location>
</feature>
<dbReference type="InterPro" id="IPR007110">
    <property type="entry name" value="Ig-like_dom"/>
</dbReference>
<dbReference type="PROSITE" id="PS51450">
    <property type="entry name" value="LRR"/>
    <property type="match status" value="3"/>
</dbReference>
<evidence type="ECO:0000313" key="17">
    <source>
        <dbReference type="Proteomes" id="UP000310200"/>
    </source>
</evidence>
<dbReference type="InterPro" id="IPR013783">
    <property type="entry name" value="Ig-like_fold"/>
</dbReference>
<feature type="transmembrane region" description="Helical" evidence="12">
    <location>
        <begin position="769"/>
        <end position="790"/>
    </location>
</feature>
<proteinExistence type="inferred from homology"/>
<dbReference type="Gene3D" id="1.20.1070.10">
    <property type="entry name" value="Rhodopsin 7-helix transmembrane proteins"/>
    <property type="match status" value="1"/>
</dbReference>
<evidence type="ECO:0000313" key="16">
    <source>
        <dbReference type="EMBL" id="TGZ56046.1"/>
    </source>
</evidence>
<dbReference type="Gene3D" id="2.60.40.10">
    <property type="entry name" value="Immunoglobulins"/>
    <property type="match status" value="1"/>
</dbReference>
<dbReference type="InterPro" id="IPR036445">
    <property type="entry name" value="GPCR_2_extracell_dom_sf"/>
</dbReference>
<keyword evidence="6" id="KW-0677">Repeat</keyword>
<feature type="transmembrane region" description="Helical" evidence="12">
    <location>
        <begin position="1011"/>
        <end position="1034"/>
    </location>
</feature>
<dbReference type="PANTHER" id="PTHR45930:SF4">
    <property type="entry name" value="ADHESION G PROTEIN-COUPLED RECEPTOR A3"/>
    <property type="match status" value="1"/>
</dbReference>
<dbReference type="InterPro" id="IPR036179">
    <property type="entry name" value="Ig-like_dom_sf"/>
</dbReference>
<dbReference type="InterPro" id="IPR046338">
    <property type="entry name" value="GAIN_dom_sf"/>
</dbReference>
<dbReference type="GO" id="GO:0004930">
    <property type="term" value="F:G protein-coupled receptor activity"/>
    <property type="evidence" value="ECO:0007669"/>
    <property type="project" value="InterPro"/>
</dbReference>
<dbReference type="Pfam" id="PF26588">
    <property type="entry name" value="GAIN_ADGRA3"/>
    <property type="match status" value="1"/>
</dbReference>
<dbReference type="PROSITE" id="PS50835">
    <property type="entry name" value="IG_LIKE"/>
    <property type="match status" value="1"/>
</dbReference>
<evidence type="ECO:0000256" key="10">
    <source>
        <dbReference type="ARBA" id="ARBA00023170"/>
    </source>
</evidence>
<dbReference type="Proteomes" id="UP000310200">
    <property type="component" value="Unassembled WGS sequence"/>
</dbReference>
<dbReference type="SUPFAM" id="SSF52058">
    <property type="entry name" value="L domain-like"/>
    <property type="match status" value="1"/>
</dbReference>
<evidence type="ECO:0000256" key="11">
    <source>
        <dbReference type="SAM" id="MobiDB-lite"/>
    </source>
</evidence>
<dbReference type="PROSITE" id="PS50221">
    <property type="entry name" value="GAIN_B"/>
    <property type="match status" value="1"/>
</dbReference>
<evidence type="ECO:0000256" key="8">
    <source>
        <dbReference type="ARBA" id="ARBA00023136"/>
    </source>
</evidence>
<dbReference type="STRING" id="300112.A0A4S2L1Q8"/>
<dbReference type="SMART" id="SM00409">
    <property type="entry name" value="IG"/>
    <property type="match status" value="1"/>
</dbReference>
<evidence type="ECO:0000259" key="13">
    <source>
        <dbReference type="PROSITE" id="PS50221"/>
    </source>
</evidence>
<protein>
    <submittedName>
        <fullName evidence="16">Putative G-protein coupled receptor</fullName>
    </submittedName>
</protein>
<dbReference type="Pfam" id="PF01825">
    <property type="entry name" value="GPS"/>
    <property type="match status" value="1"/>
</dbReference>
<feature type="compositionally biased region" description="Basic and acidic residues" evidence="11">
    <location>
        <begin position="1314"/>
        <end position="1327"/>
    </location>
</feature>
<dbReference type="SUPFAM" id="SSF48726">
    <property type="entry name" value="Immunoglobulin"/>
    <property type="match status" value="1"/>
</dbReference>
<feature type="region of interest" description="Disordered" evidence="11">
    <location>
        <begin position="1306"/>
        <end position="1327"/>
    </location>
</feature>